<reference evidence="2" key="1">
    <citation type="submission" date="2014-11" db="EMBL/GenBank/DDBJ databases">
        <authorList>
            <person name="Amaro Gonzalez C."/>
        </authorList>
    </citation>
    <scope>NUCLEOTIDE SEQUENCE</scope>
</reference>
<keyword evidence="1" id="KW-0472">Membrane</keyword>
<sequence>MLNVQERREHTLYRVWFHSCASCPCTSLTSLACSSWLICRSRRCRRWKAVPLLKRLSGQLLLEIECLLERSIRVAHCDVQPVR</sequence>
<reference evidence="2" key="2">
    <citation type="journal article" date="2015" name="Fish Shellfish Immunol.">
        <title>Early steps in the European eel (Anguilla anguilla)-Vibrio vulnificus interaction in the gills: Role of the RtxA13 toxin.</title>
        <authorList>
            <person name="Callol A."/>
            <person name="Pajuelo D."/>
            <person name="Ebbesson L."/>
            <person name="Teles M."/>
            <person name="MacKenzie S."/>
            <person name="Amaro C."/>
        </authorList>
    </citation>
    <scope>NUCLEOTIDE SEQUENCE</scope>
</reference>
<evidence type="ECO:0000256" key="1">
    <source>
        <dbReference type="SAM" id="Phobius"/>
    </source>
</evidence>
<proteinExistence type="predicted"/>
<keyword evidence="1" id="KW-1133">Transmembrane helix</keyword>
<feature type="transmembrane region" description="Helical" evidence="1">
    <location>
        <begin position="15"/>
        <end position="38"/>
    </location>
</feature>
<evidence type="ECO:0000313" key="2">
    <source>
        <dbReference type="EMBL" id="JAH02841.1"/>
    </source>
</evidence>
<dbReference type="AlphaFoldDB" id="A0A0E9PDZ7"/>
<dbReference type="PROSITE" id="PS51257">
    <property type="entry name" value="PROKAR_LIPOPROTEIN"/>
    <property type="match status" value="1"/>
</dbReference>
<name>A0A0E9PDZ7_ANGAN</name>
<protein>
    <submittedName>
        <fullName evidence="2">Uncharacterized protein</fullName>
    </submittedName>
</protein>
<dbReference type="EMBL" id="GBXM01105736">
    <property type="protein sequence ID" value="JAH02841.1"/>
    <property type="molecule type" value="Transcribed_RNA"/>
</dbReference>
<accession>A0A0E9PDZ7</accession>
<organism evidence="2">
    <name type="scientific">Anguilla anguilla</name>
    <name type="common">European freshwater eel</name>
    <name type="synonym">Muraena anguilla</name>
    <dbReference type="NCBI Taxonomy" id="7936"/>
    <lineage>
        <taxon>Eukaryota</taxon>
        <taxon>Metazoa</taxon>
        <taxon>Chordata</taxon>
        <taxon>Craniata</taxon>
        <taxon>Vertebrata</taxon>
        <taxon>Euteleostomi</taxon>
        <taxon>Actinopterygii</taxon>
        <taxon>Neopterygii</taxon>
        <taxon>Teleostei</taxon>
        <taxon>Anguilliformes</taxon>
        <taxon>Anguillidae</taxon>
        <taxon>Anguilla</taxon>
    </lineage>
</organism>
<keyword evidence="1" id="KW-0812">Transmembrane</keyword>